<dbReference type="AlphaFoldDB" id="A0AB39HK08"/>
<feature type="transmembrane region" description="Helical" evidence="8">
    <location>
        <begin position="69"/>
        <end position="89"/>
    </location>
</feature>
<keyword evidence="7" id="KW-0479">Metal-binding</keyword>
<dbReference type="RefSeq" id="WP_368653314.1">
    <property type="nucleotide sequence ID" value="NZ_CP162599.1"/>
</dbReference>
<feature type="transmembrane region" description="Helical" evidence="8">
    <location>
        <begin position="6"/>
        <end position="25"/>
    </location>
</feature>
<proteinExistence type="predicted"/>
<dbReference type="CDD" id="cd06853">
    <property type="entry name" value="GT_WecA_like"/>
    <property type="match status" value="1"/>
</dbReference>
<evidence type="ECO:0000256" key="6">
    <source>
        <dbReference type="ARBA" id="ARBA00023136"/>
    </source>
</evidence>
<feature type="transmembrane region" description="Helical" evidence="8">
    <location>
        <begin position="179"/>
        <end position="197"/>
    </location>
</feature>
<organism evidence="9">
    <name type="scientific">Ornithinibacillus sp. 4-3</name>
    <dbReference type="NCBI Taxonomy" id="3231488"/>
    <lineage>
        <taxon>Bacteria</taxon>
        <taxon>Bacillati</taxon>
        <taxon>Bacillota</taxon>
        <taxon>Bacilli</taxon>
        <taxon>Bacillales</taxon>
        <taxon>Bacillaceae</taxon>
        <taxon>Ornithinibacillus</taxon>
    </lineage>
</organism>
<name>A0AB39HK08_9BACI</name>
<reference evidence="9" key="1">
    <citation type="submission" date="2024-07" db="EMBL/GenBank/DDBJ databases">
        <title>Halotolerant mesophilic bacterium Ornithinibacillus sp. 4-3, sp. nov., isolated from soil.</title>
        <authorList>
            <person name="Sidarenka A.V."/>
            <person name="Guliayeva D.E."/>
            <person name="Leanovich S.I."/>
            <person name="Hileuskaya K.S."/>
            <person name="Akhremchuk A.E."/>
            <person name="Sikolenko M.A."/>
            <person name="Valentovich L.N."/>
        </authorList>
    </citation>
    <scope>NUCLEOTIDE SEQUENCE</scope>
    <source>
        <strain evidence="9">4-3</strain>
    </source>
</reference>
<evidence type="ECO:0000256" key="7">
    <source>
        <dbReference type="PIRSR" id="PIRSR600715-1"/>
    </source>
</evidence>
<feature type="binding site" evidence="7">
    <location>
        <position position="148"/>
    </location>
    <ligand>
        <name>Mg(2+)</name>
        <dbReference type="ChEBI" id="CHEBI:18420"/>
    </ligand>
</feature>
<feature type="transmembrane region" description="Helical" evidence="8">
    <location>
        <begin position="233"/>
        <end position="254"/>
    </location>
</feature>
<evidence type="ECO:0000256" key="5">
    <source>
        <dbReference type="ARBA" id="ARBA00022989"/>
    </source>
</evidence>
<keyword evidence="5 8" id="KW-1133">Transmembrane helix</keyword>
<dbReference type="GO" id="GO:0005886">
    <property type="term" value="C:plasma membrane"/>
    <property type="evidence" value="ECO:0007669"/>
    <property type="project" value="UniProtKB-SubCell"/>
</dbReference>
<evidence type="ECO:0000313" key="9">
    <source>
        <dbReference type="EMBL" id="XDK32626.1"/>
    </source>
</evidence>
<dbReference type="InterPro" id="IPR000715">
    <property type="entry name" value="Glycosyl_transferase_4"/>
</dbReference>
<dbReference type="Pfam" id="PF00953">
    <property type="entry name" value="Glycos_transf_4"/>
    <property type="match status" value="1"/>
</dbReference>
<accession>A0AB39HK08</accession>
<dbReference type="GO" id="GO:0016780">
    <property type="term" value="F:phosphotransferase activity, for other substituted phosphate groups"/>
    <property type="evidence" value="ECO:0007669"/>
    <property type="project" value="InterPro"/>
</dbReference>
<keyword evidence="6 8" id="KW-0472">Membrane</keyword>
<dbReference type="EMBL" id="CP162599">
    <property type="protein sequence ID" value="XDK32626.1"/>
    <property type="molecule type" value="Genomic_DNA"/>
</dbReference>
<feature type="transmembrane region" description="Helical" evidence="8">
    <location>
        <begin position="309"/>
        <end position="332"/>
    </location>
</feature>
<dbReference type="PANTHER" id="PTHR22926">
    <property type="entry name" value="PHOSPHO-N-ACETYLMURAMOYL-PENTAPEPTIDE-TRANSFERASE"/>
    <property type="match status" value="1"/>
</dbReference>
<feature type="transmembrane region" description="Helical" evidence="8">
    <location>
        <begin position="46"/>
        <end position="63"/>
    </location>
</feature>
<feature type="transmembrane region" description="Helical" evidence="8">
    <location>
        <begin position="285"/>
        <end position="303"/>
    </location>
</feature>
<feature type="binding site" evidence="7">
    <location>
        <position position="208"/>
    </location>
    <ligand>
        <name>Mg(2+)</name>
        <dbReference type="ChEBI" id="CHEBI:18420"/>
    </ligand>
</feature>
<keyword evidence="7" id="KW-0460">Magnesium</keyword>
<dbReference type="PANTHER" id="PTHR22926:SF3">
    <property type="entry name" value="UNDECAPRENYL-PHOSPHATE ALPHA-N-ACETYLGLUCOSAMINYL 1-PHOSPHATE TRANSFERASE"/>
    <property type="match status" value="1"/>
</dbReference>
<feature type="transmembrane region" description="Helical" evidence="8">
    <location>
        <begin position="209"/>
        <end position="227"/>
    </location>
</feature>
<feature type="transmembrane region" description="Helical" evidence="8">
    <location>
        <begin position="101"/>
        <end position="122"/>
    </location>
</feature>
<evidence type="ECO:0000256" key="8">
    <source>
        <dbReference type="SAM" id="Phobius"/>
    </source>
</evidence>
<dbReference type="GO" id="GO:0044038">
    <property type="term" value="P:cell wall macromolecule biosynthetic process"/>
    <property type="evidence" value="ECO:0007669"/>
    <property type="project" value="TreeGrafter"/>
</dbReference>
<sequence length="348" mass="38202">MLYIVIALSFILSLILTPMVKKFAVRIGALDYPNARKVHQYVMPRMGGLAIFISFVIGFLVFLPQTYTLWPILLGAIIITATGMLDDLYQLTARGKLTLQLLAAGVTVIGGVQLEFITLPFIDERVEFGYWAIPITIIWIVAITNAINLLDGLDGLAAGVSAIALFTISMLAVMMGNPLLALIGFLLFGSTVGFLAYNFHPAKIFMGDTGALFLGYMISVISIMGLFKNATIFSLIVPIIILGVPILDTVFAIIRRMVQKKPISAPDKFHIHHCLIRLGLTHRQTVMLIYLMSAMFSLAAILFTRATMWGSTAILIALIILVELIVEITGLISKNYRPLLNLISKVTV</sequence>
<comment type="subcellular location">
    <subcellularLocation>
        <location evidence="1">Cell membrane</location>
        <topology evidence="1">Multi-pass membrane protein</topology>
    </subcellularLocation>
</comment>
<gene>
    <name evidence="9" type="ORF">AB4Y30_16710</name>
</gene>
<keyword evidence="4 8" id="KW-0812">Transmembrane</keyword>
<feature type="transmembrane region" description="Helical" evidence="8">
    <location>
        <begin position="155"/>
        <end position="173"/>
    </location>
</feature>
<dbReference type="GO" id="GO:0009103">
    <property type="term" value="P:lipopolysaccharide biosynthetic process"/>
    <property type="evidence" value="ECO:0007669"/>
    <property type="project" value="TreeGrafter"/>
</dbReference>
<dbReference type="EC" id="2.7.8.-" evidence="9"/>
<evidence type="ECO:0000256" key="4">
    <source>
        <dbReference type="ARBA" id="ARBA00022692"/>
    </source>
</evidence>
<evidence type="ECO:0000256" key="2">
    <source>
        <dbReference type="ARBA" id="ARBA00022475"/>
    </source>
</evidence>
<feature type="transmembrane region" description="Helical" evidence="8">
    <location>
        <begin position="128"/>
        <end position="148"/>
    </location>
</feature>
<dbReference type="GO" id="GO:0071555">
    <property type="term" value="P:cell wall organization"/>
    <property type="evidence" value="ECO:0007669"/>
    <property type="project" value="TreeGrafter"/>
</dbReference>
<keyword evidence="3 9" id="KW-0808">Transferase</keyword>
<evidence type="ECO:0000256" key="3">
    <source>
        <dbReference type="ARBA" id="ARBA00022679"/>
    </source>
</evidence>
<protein>
    <submittedName>
        <fullName evidence="9">MraY family glycosyltransferase</fullName>
        <ecNumber evidence="9">2.7.8.-</ecNumber>
    </submittedName>
</protein>
<dbReference type="GO" id="GO:0046872">
    <property type="term" value="F:metal ion binding"/>
    <property type="evidence" value="ECO:0007669"/>
    <property type="project" value="UniProtKB-KW"/>
</dbReference>
<keyword evidence="2" id="KW-1003">Cell membrane</keyword>
<evidence type="ECO:0000256" key="1">
    <source>
        <dbReference type="ARBA" id="ARBA00004651"/>
    </source>
</evidence>
<comment type="cofactor">
    <cofactor evidence="7">
        <name>Mg(2+)</name>
        <dbReference type="ChEBI" id="CHEBI:18420"/>
    </cofactor>
</comment>